<name>A0A4V3D7G1_9GAMM</name>
<dbReference type="PIRSF" id="PIRSF007028">
    <property type="entry name" value="UCP007028"/>
    <property type="match status" value="1"/>
</dbReference>
<dbReference type="SUPFAM" id="SSF54909">
    <property type="entry name" value="Dimeric alpha+beta barrel"/>
    <property type="match status" value="1"/>
</dbReference>
<sequence>MSYVDGFVLAVPTANKSTYQQHAEYCVDIFREYGMEKLVECWGDDIPEGEVTSFPMAVKLKPDETVVFSWMIWPSKAVRDEAWKKIMEDPRMDPERFEMPFDGKRMMYGGFTVLVES</sequence>
<proteinExistence type="predicted"/>
<dbReference type="RefSeq" id="WP_133590937.1">
    <property type="nucleotide sequence ID" value="NZ_CP037953.1"/>
</dbReference>
<dbReference type="Gene3D" id="3.30.70.100">
    <property type="match status" value="1"/>
</dbReference>
<keyword evidence="2" id="KW-1185">Reference proteome</keyword>
<protein>
    <submittedName>
        <fullName evidence="1">Uncharacterized protein YbaA (DUF1428 family)</fullName>
    </submittedName>
</protein>
<dbReference type="Proteomes" id="UP000295375">
    <property type="component" value="Unassembled WGS sequence"/>
</dbReference>
<dbReference type="InterPro" id="IPR011008">
    <property type="entry name" value="Dimeric_a/b-barrel"/>
</dbReference>
<gene>
    <name evidence="1" type="ORF">EV696_109111</name>
</gene>
<accession>A0A4V3D7G1</accession>
<dbReference type="Pfam" id="PF07237">
    <property type="entry name" value="DUF1428"/>
    <property type="match status" value="1"/>
</dbReference>
<dbReference type="AlphaFoldDB" id="A0A4V3D7G1"/>
<dbReference type="EMBL" id="SNYM01000009">
    <property type="protein sequence ID" value="TDQ47707.1"/>
    <property type="molecule type" value="Genomic_DNA"/>
</dbReference>
<comment type="caution">
    <text evidence="1">The sequence shown here is derived from an EMBL/GenBank/DDBJ whole genome shotgun (WGS) entry which is preliminary data.</text>
</comment>
<dbReference type="OrthoDB" id="9792392at2"/>
<dbReference type="InterPro" id="IPR009874">
    <property type="entry name" value="DUF1428"/>
</dbReference>
<reference evidence="1 2" key="1">
    <citation type="submission" date="2019-03" db="EMBL/GenBank/DDBJ databases">
        <title>Genomic Encyclopedia of Type Strains, Phase IV (KMG-IV): sequencing the most valuable type-strain genomes for metagenomic binning, comparative biology and taxonomic classification.</title>
        <authorList>
            <person name="Goeker M."/>
        </authorList>
    </citation>
    <scope>NUCLEOTIDE SEQUENCE [LARGE SCALE GENOMIC DNA]</scope>
    <source>
        <strain evidence="1 2">DSM 103792</strain>
    </source>
</reference>
<evidence type="ECO:0000313" key="2">
    <source>
        <dbReference type="Proteomes" id="UP000295375"/>
    </source>
</evidence>
<organism evidence="1 2">
    <name type="scientific">Permianibacter aggregans</name>
    <dbReference type="NCBI Taxonomy" id="1510150"/>
    <lineage>
        <taxon>Bacteria</taxon>
        <taxon>Pseudomonadati</taxon>
        <taxon>Pseudomonadota</taxon>
        <taxon>Gammaproteobacteria</taxon>
        <taxon>Pseudomonadales</taxon>
        <taxon>Pseudomonadaceae</taxon>
        <taxon>Permianibacter</taxon>
    </lineage>
</organism>
<evidence type="ECO:0000313" key="1">
    <source>
        <dbReference type="EMBL" id="TDQ47707.1"/>
    </source>
</evidence>